<protein>
    <recommendedName>
        <fullName evidence="8">Mannosyltransferase</fullName>
        <ecNumber evidence="8">2.4.1.-</ecNumber>
    </recommendedName>
</protein>
<feature type="compositionally biased region" description="Polar residues" evidence="9">
    <location>
        <begin position="514"/>
        <end position="523"/>
    </location>
</feature>
<evidence type="ECO:0000256" key="6">
    <source>
        <dbReference type="ARBA" id="ARBA00022989"/>
    </source>
</evidence>
<keyword evidence="2 8" id="KW-0328">Glycosyltransferase</keyword>
<evidence type="ECO:0000256" key="3">
    <source>
        <dbReference type="ARBA" id="ARBA00022679"/>
    </source>
</evidence>
<feature type="region of interest" description="Disordered" evidence="9">
    <location>
        <begin position="389"/>
        <end position="553"/>
    </location>
</feature>
<feature type="transmembrane region" description="Helical" evidence="8">
    <location>
        <begin position="215"/>
        <end position="242"/>
    </location>
</feature>
<feature type="transmembrane region" description="Helical" evidence="8">
    <location>
        <begin position="332"/>
        <end position="348"/>
    </location>
</feature>
<feature type="compositionally biased region" description="Basic and acidic residues" evidence="9">
    <location>
        <begin position="524"/>
        <end position="533"/>
    </location>
</feature>
<gene>
    <name evidence="10" type="ORF">OFUS_LOCUS1318</name>
</gene>
<dbReference type="OrthoDB" id="416834at2759"/>
<feature type="transmembrane region" description="Helical" evidence="8">
    <location>
        <begin position="611"/>
        <end position="632"/>
    </location>
</feature>
<organism evidence="10 11">
    <name type="scientific">Owenia fusiformis</name>
    <name type="common">Polychaete worm</name>
    <dbReference type="NCBI Taxonomy" id="6347"/>
    <lineage>
        <taxon>Eukaryota</taxon>
        <taxon>Metazoa</taxon>
        <taxon>Spiralia</taxon>
        <taxon>Lophotrochozoa</taxon>
        <taxon>Annelida</taxon>
        <taxon>Polychaeta</taxon>
        <taxon>Sedentaria</taxon>
        <taxon>Canalipalpata</taxon>
        <taxon>Sabellida</taxon>
        <taxon>Oweniida</taxon>
        <taxon>Oweniidae</taxon>
        <taxon>Owenia</taxon>
    </lineage>
</organism>
<keyword evidence="5 8" id="KW-0256">Endoplasmic reticulum</keyword>
<evidence type="ECO:0000256" key="4">
    <source>
        <dbReference type="ARBA" id="ARBA00022692"/>
    </source>
</evidence>
<feature type="transmembrane region" description="Helical" evidence="8">
    <location>
        <begin position="109"/>
        <end position="129"/>
    </location>
</feature>
<evidence type="ECO:0000256" key="5">
    <source>
        <dbReference type="ARBA" id="ARBA00022824"/>
    </source>
</evidence>
<dbReference type="Pfam" id="PF03901">
    <property type="entry name" value="Glyco_transf_22"/>
    <property type="match status" value="2"/>
</dbReference>
<evidence type="ECO:0000313" key="10">
    <source>
        <dbReference type="EMBL" id="CAH1773769.1"/>
    </source>
</evidence>
<feature type="compositionally biased region" description="Basic residues" evidence="9">
    <location>
        <begin position="534"/>
        <end position="546"/>
    </location>
</feature>
<comment type="subcellular location">
    <subcellularLocation>
        <location evidence="1 8">Endoplasmic reticulum membrane</location>
        <topology evidence="1 8">Multi-pass membrane protein</topology>
    </subcellularLocation>
</comment>
<feature type="compositionally biased region" description="Basic and acidic residues" evidence="9">
    <location>
        <begin position="411"/>
        <end position="424"/>
    </location>
</feature>
<evidence type="ECO:0000256" key="8">
    <source>
        <dbReference type="RuleBase" id="RU363075"/>
    </source>
</evidence>
<keyword evidence="11" id="KW-1185">Reference proteome</keyword>
<reference evidence="10" key="1">
    <citation type="submission" date="2022-03" db="EMBL/GenBank/DDBJ databases">
        <authorList>
            <person name="Martin C."/>
        </authorList>
    </citation>
    <scope>NUCLEOTIDE SEQUENCE</scope>
</reference>
<evidence type="ECO:0000256" key="9">
    <source>
        <dbReference type="SAM" id="MobiDB-lite"/>
    </source>
</evidence>
<keyword evidence="6 8" id="KW-1133">Transmembrane helix</keyword>
<sequence length="774" mass="88829">MVRKNNKGYATIRRRKGTLHFHPKSPAESDVEDSIQPDENVIKVSVLQKIMSSEKRLFLGLVAFRCINALMIQTSFVPDEYWQSLEVAHNMAFGYGHMTWEWRKGLRGYTYPLLFSIVYKVLGVLRLDYAVLLVKLPRIIQGIATAFCDLYTYKLSKKLSDGKTAQYTLLCQLMSWFMFYCGPRTVTNSMETTLCVIGLYFFPWPGTSRKTQLEFILLAALSIIVRPTAAILWLPLFCWHMWMMRDIPFKMIKLYMGVGLVSVLCSFWIDHVFYGRWVFVQYNFLEFNVLHDMGSFYGSHPAHWYLTQGLPVVLATHTIPFLMGLPRIRHPAVLAIIVWLLFAYSMLGHKEFRFIMPILPLCMHICGRYISYVVREWGKEITIEPLHHLVPNLPPDSTIQETDEAAGDMGEGMKDTEETSKPTEETSQDNGETAKDTNESISIKDSSDVPKSKSKESENKSDVKPESIDKSDENKSDKPDATTNESAITATNANQESKLDPKMKDGSDEKIVNDSDSNDQNKSMGKETKDKSNAKSKHFNKTSQKKSQKDANVSKSHSAISCFGKIHKIRLKELKKQLYTLLIVFRNYKFVKVLAYVYTRWLILLQPVMKLRYILAALLMTNLPIALYTCLLHQRGTIDVMRYLATEAGMRHNKAGMDVMFLMPCHSTPYYSYIHHNISMNFLTCEPNLDHLQNYTDEADLFYQNPKHVLRQTFHNASSLPTHLVMFNTLHSSLLSLLGEFQYRDCAKFFHAHIIDDSRVGSHVIVACRSVRSS</sequence>
<feature type="transmembrane region" description="Helical" evidence="8">
    <location>
        <begin position="302"/>
        <end position="325"/>
    </location>
</feature>
<dbReference type="GO" id="GO:0005789">
    <property type="term" value="C:endoplasmic reticulum membrane"/>
    <property type="evidence" value="ECO:0007669"/>
    <property type="project" value="UniProtKB-SubCell"/>
</dbReference>
<comment type="similarity">
    <text evidence="8">Belongs to the glycosyltransferase 22 family.</text>
</comment>
<evidence type="ECO:0000256" key="2">
    <source>
        <dbReference type="ARBA" id="ARBA00022676"/>
    </source>
</evidence>
<dbReference type="GO" id="GO:0006506">
    <property type="term" value="P:GPI anchor biosynthetic process"/>
    <property type="evidence" value="ECO:0007669"/>
    <property type="project" value="TreeGrafter"/>
</dbReference>
<dbReference type="InterPro" id="IPR005599">
    <property type="entry name" value="GPI_mannosylTrfase"/>
</dbReference>
<dbReference type="PANTHER" id="PTHR22760">
    <property type="entry name" value="GLYCOSYLTRANSFERASE"/>
    <property type="match status" value="1"/>
</dbReference>
<evidence type="ECO:0000256" key="7">
    <source>
        <dbReference type="ARBA" id="ARBA00023136"/>
    </source>
</evidence>
<feature type="compositionally biased region" description="Polar residues" evidence="9">
    <location>
        <begin position="481"/>
        <end position="496"/>
    </location>
</feature>
<evidence type="ECO:0000313" key="11">
    <source>
        <dbReference type="Proteomes" id="UP000749559"/>
    </source>
</evidence>
<proteinExistence type="inferred from homology"/>
<dbReference type="AlphaFoldDB" id="A0A8J1U7W3"/>
<dbReference type="PANTHER" id="PTHR22760:SF4">
    <property type="entry name" value="GPI MANNOSYLTRANSFERASE 3"/>
    <property type="match status" value="1"/>
</dbReference>
<keyword evidence="7 8" id="KW-0472">Membrane</keyword>
<keyword evidence="4 8" id="KW-0812">Transmembrane</keyword>
<feature type="compositionally biased region" description="Basic and acidic residues" evidence="9">
    <location>
        <begin position="445"/>
        <end position="480"/>
    </location>
</feature>
<dbReference type="GO" id="GO:0000026">
    <property type="term" value="F:alpha-1,2-mannosyltransferase activity"/>
    <property type="evidence" value="ECO:0007669"/>
    <property type="project" value="TreeGrafter"/>
</dbReference>
<feature type="transmembrane region" description="Helical" evidence="8">
    <location>
        <begin position="254"/>
        <end position="274"/>
    </location>
</feature>
<keyword evidence="3" id="KW-0808">Transferase</keyword>
<accession>A0A8J1U7W3</accession>
<evidence type="ECO:0000256" key="1">
    <source>
        <dbReference type="ARBA" id="ARBA00004477"/>
    </source>
</evidence>
<feature type="compositionally biased region" description="Basic and acidic residues" evidence="9">
    <location>
        <begin position="497"/>
        <end position="513"/>
    </location>
</feature>
<comment type="caution">
    <text evidence="10">The sequence shown here is derived from an EMBL/GenBank/DDBJ whole genome shotgun (WGS) entry which is preliminary data.</text>
</comment>
<name>A0A8J1U7W3_OWEFU</name>
<dbReference type="EC" id="2.4.1.-" evidence="8"/>
<dbReference type="Proteomes" id="UP000749559">
    <property type="component" value="Unassembled WGS sequence"/>
</dbReference>
<dbReference type="EMBL" id="CAIIXF020000001">
    <property type="protein sequence ID" value="CAH1773769.1"/>
    <property type="molecule type" value="Genomic_DNA"/>
</dbReference>